<gene>
    <name evidence="2" type="ORF">PU630_16580</name>
</gene>
<organism evidence="2 3">
    <name type="scientific">Microbacterium horticulturae</name>
    <dbReference type="NCBI Taxonomy" id="3028316"/>
    <lineage>
        <taxon>Bacteria</taxon>
        <taxon>Bacillati</taxon>
        <taxon>Actinomycetota</taxon>
        <taxon>Actinomycetes</taxon>
        <taxon>Micrococcales</taxon>
        <taxon>Microbacteriaceae</taxon>
        <taxon>Microbacterium</taxon>
    </lineage>
</organism>
<dbReference type="InterPro" id="IPR036388">
    <property type="entry name" value="WH-like_DNA-bd_sf"/>
</dbReference>
<reference evidence="2 3" key="1">
    <citation type="submission" date="2023-03" db="EMBL/GenBank/DDBJ databases">
        <title>Genome sequence of Microbacterium sp. KACC 23027.</title>
        <authorList>
            <person name="Kim S."/>
            <person name="Heo J."/>
            <person name="Kwon S.-W."/>
        </authorList>
    </citation>
    <scope>NUCLEOTIDE SEQUENCE [LARGE SCALE GENOMIC DNA]</scope>
    <source>
        <strain evidence="2 3">KACC 23027</strain>
    </source>
</reference>
<dbReference type="InterPro" id="IPR000600">
    <property type="entry name" value="ROK"/>
</dbReference>
<name>A0ABY8BXD6_9MICO</name>
<dbReference type="EMBL" id="CP119108">
    <property type="protein sequence ID" value="WEG08834.1"/>
    <property type="molecule type" value="Genomic_DNA"/>
</dbReference>
<evidence type="ECO:0000313" key="2">
    <source>
        <dbReference type="EMBL" id="WEG08834.1"/>
    </source>
</evidence>
<dbReference type="Gene3D" id="1.10.10.10">
    <property type="entry name" value="Winged helix-like DNA-binding domain superfamily/Winged helix DNA-binding domain"/>
    <property type="match status" value="1"/>
</dbReference>
<dbReference type="PANTHER" id="PTHR18964">
    <property type="entry name" value="ROK (REPRESSOR, ORF, KINASE) FAMILY"/>
    <property type="match status" value="1"/>
</dbReference>
<dbReference type="PANTHER" id="PTHR18964:SF149">
    <property type="entry name" value="BIFUNCTIONAL UDP-N-ACETYLGLUCOSAMINE 2-EPIMERASE_N-ACETYLMANNOSAMINE KINASE"/>
    <property type="match status" value="1"/>
</dbReference>
<accession>A0ABY8BXD6</accession>
<dbReference type="Gene3D" id="3.30.420.40">
    <property type="match status" value="2"/>
</dbReference>
<dbReference type="RefSeq" id="WP_275278161.1">
    <property type="nucleotide sequence ID" value="NZ_CP119108.1"/>
</dbReference>
<dbReference type="SUPFAM" id="SSF53067">
    <property type="entry name" value="Actin-like ATPase domain"/>
    <property type="match status" value="1"/>
</dbReference>
<keyword evidence="3" id="KW-1185">Reference proteome</keyword>
<evidence type="ECO:0000256" key="1">
    <source>
        <dbReference type="ARBA" id="ARBA00006479"/>
    </source>
</evidence>
<protein>
    <submittedName>
        <fullName evidence="2">ROK family transcriptional regulator</fullName>
    </submittedName>
</protein>
<evidence type="ECO:0000313" key="3">
    <source>
        <dbReference type="Proteomes" id="UP001214553"/>
    </source>
</evidence>
<dbReference type="InterPro" id="IPR036390">
    <property type="entry name" value="WH_DNA-bd_sf"/>
</dbReference>
<dbReference type="Proteomes" id="UP001214553">
    <property type="component" value="Chromosome"/>
</dbReference>
<dbReference type="Pfam" id="PF00480">
    <property type="entry name" value="ROK"/>
    <property type="match status" value="1"/>
</dbReference>
<dbReference type="SUPFAM" id="SSF46785">
    <property type="entry name" value="Winged helix' DNA-binding domain"/>
    <property type="match status" value="1"/>
</dbReference>
<comment type="similarity">
    <text evidence="1">Belongs to the ROK (NagC/XylR) family.</text>
</comment>
<proteinExistence type="inferred from homology"/>
<sequence>MRQTGVREANLSHVLRLVHLHGPISRAVITARTGLNRSTVGDLVTELTVAGLVLEGEPAAHGRVGRPSPVVAADVRPVVVAANPEVDALTLAAVGLDRGIRARIRIARDELLTPEETADLIAVQIAAWRDGPLADARVLSIGVAVPGPVRAADGLVRAAPHLGWVDAALGPLITEATELPVVVGNDANLGAVAEHLFGAARGVDDVVYLNGGASGIGGAIIAGGHPLTGAGGYAGEFGQSRPAVASEDDRRSEVGTLEDEVSRRRLLAAVSLRSADEAELAAALATSADPAVADEVTRQRRILATALANAVNGLNPSVLVLGGFLATLAARDLPGLLTDVRAQSMPTSGEGIDIRLATLADDRLLIGAAEAALSELLHDPIATLAR</sequence>
<dbReference type="InterPro" id="IPR043129">
    <property type="entry name" value="ATPase_NBD"/>
</dbReference>